<dbReference type="InterPro" id="IPR035897">
    <property type="entry name" value="Toll_tir_struct_dom_sf"/>
</dbReference>
<dbReference type="InterPro" id="IPR000157">
    <property type="entry name" value="TIR_dom"/>
</dbReference>
<feature type="domain" description="TIR" evidence="2">
    <location>
        <begin position="36"/>
        <end position="169"/>
    </location>
</feature>
<feature type="region of interest" description="Disordered" evidence="1">
    <location>
        <begin position="1"/>
        <end position="30"/>
    </location>
</feature>
<sequence length="473" mass="53373">MGSGSSIQTGKNSSASSPSKTSKTGQKETKSDYIVEPKDVMISYSHADKDMMNKLKDALEKHGISVWVDTIGLKAGVDFLSKIGQAIIDAKLFISLLSEKSIASKYCQDELALAYISNKPIFPCGLKTPEELFPLMDTGMKLQLARFEWNLFTEEDAFESNFDKLANKMDAEISKMNIESHVPPADEASSSKQAEPSEKGDGNPESRQILKRQDSVRMNQRFDKNMMGRLDSFGITVKEEDFWSQHYPDQNQVEWIEFSGKFKQEYKSNIDKLFSEEDQTRMEMMMKHEMAVEEDGILHVEKYKEFCTIDKELFSLWQRVQDYALEHFAMREVFNMDSHVRVEAIENLGKFNSPAVREALRDLLKDSDPNVRAVAAISLARAAVSSDKVTVQALKKVLTDQDRLVRESGCLALGHLKSQGAVGKLVQMWRNDVISTVRDAAQLALEQIGGEEANKAIHMTKVLAEEIQKLTKN</sequence>
<accession>A0A1S3IBC9</accession>
<dbReference type="Pfam" id="PF13646">
    <property type="entry name" value="HEAT_2"/>
    <property type="match status" value="1"/>
</dbReference>
<dbReference type="GO" id="GO:0007165">
    <property type="term" value="P:signal transduction"/>
    <property type="evidence" value="ECO:0007669"/>
    <property type="project" value="InterPro"/>
</dbReference>
<dbReference type="PANTHER" id="PTHR12697">
    <property type="entry name" value="PBS LYASE HEAT-LIKE PROTEIN"/>
    <property type="match status" value="1"/>
</dbReference>
<evidence type="ECO:0000256" key="1">
    <source>
        <dbReference type="SAM" id="MobiDB-lite"/>
    </source>
</evidence>
<protein>
    <submittedName>
        <fullName evidence="4">Uncharacterized protein LOC106162415 isoform X1</fullName>
    </submittedName>
</protein>
<dbReference type="GeneID" id="106162415"/>
<gene>
    <name evidence="4" type="primary">LOC106162415</name>
</gene>
<evidence type="ECO:0000259" key="2">
    <source>
        <dbReference type="PROSITE" id="PS50104"/>
    </source>
</evidence>
<dbReference type="PANTHER" id="PTHR12697:SF29">
    <property type="entry name" value="TIR DOMAIN-CONTAINING PROTEIN"/>
    <property type="match status" value="1"/>
</dbReference>
<dbReference type="Pfam" id="PF13676">
    <property type="entry name" value="TIR_2"/>
    <property type="match status" value="1"/>
</dbReference>
<dbReference type="Proteomes" id="UP000085678">
    <property type="component" value="Unplaced"/>
</dbReference>
<dbReference type="RefSeq" id="XP_013395161.1">
    <property type="nucleotide sequence ID" value="XM_013539707.2"/>
</dbReference>
<dbReference type="InterPro" id="IPR011989">
    <property type="entry name" value="ARM-like"/>
</dbReference>
<dbReference type="PROSITE" id="PS50104">
    <property type="entry name" value="TIR"/>
    <property type="match status" value="1"/>
</dbReference>
<dbReference type="SUPFAM" id="SSF52200">
    <property type="entry name" value="Toll/Interleukin receptor TIR domain"/>
    <property type="match status" value="1"/>
</dbReference>
<dbReference type="Gene3D" id="3.40.50.10140">
    <property type="entry name" value="Toll/interleukin-1 receptor homology (TIR) domain"/>
    <property type="match status" value="1"/>
</dbReference>
<feature type="region of interest" description="Disordered" evidence="1">
    <location>
        <begin position="181"/>
        <end position="215"/>
    </location>
</feature>
<reference evidence="4" key="1">
    <citation type="submission" date="2025-08" db="UniProtKB">
        <authorList>
            <consortium name="RefSeq"/>
        </authorList>
    </citation>
    <scope>IDENTIFICATION</scope>
    <source>
        <tissue evidence="4">Gonads</tissue>
    </source>
</reference>
<evidence type="ECO:0000313" key="3">
    <source>
        <dbReference type="Proteomes" id="UP000085678"/>
    </source>
</evidence>
<dbReference type="SUPFAM" id="SSF48371">
    <property type="entry name" value="ARM repeat"/>
    <property type="match status" value="1"/>
</dbReference>
<feature type="compositionally biased region" description="Low complexity" evidence="1">
    <location>
        <begin position="9"/>
        <end position="24"/>
    </location>
</feature>
<dbReference type="GO" id="GO:0016491">
    <property type="term" value="F:oxidoreductase activity"/>
    <property type="evidence" value="ECO:0007669"/>
    <property type="project" value="TreeGrafter"/>
</dbReference>
<dbReference type="KEGG" id="lak:106162415"/>
<dbReference type="OrthoDB" id="194358at2759"/>
<dbReference type="AlphaFoldDB" id="A0A1S3IBC9"/>
<evidence type="ECO:0000313" key="4">
    <source>
        <dbReference type="RefSeq" id="XP_013395161.1"/>
    </source>
</evidence>
<dbReference type="InParanoid" id="A0A1S3IBC9"/>
<dbReference type="SMART" id="SM00567">
    <property type="entry name" value="EZ_HEAT"/>
    <property type="match status" value="2"/>
</dbReference>
<proteinExistence type="predicted"/>
<name>A0A1S3IBC9_LINAN</name>
<dbReference type="Gene3D" id="1.25.10.10">
    <property type="entry name" value="Leucine-rich Repeat Variant"/>
    <property type="match status" value="1"/>
</dbReference>
<feature type="compositionally biased region" description="Basic and acidic residues" evidence="1">
    <location>
        <begin position="195"/>
        <end position="204"/>
    </location>
</feature>
<dbReference type="InterPro" id="IPR016024">
    <property type="entry name" value="ARM-type_fold"/>
</dbReference>
<dbReference type="InterPro" id="IPR004155">
    <property type="entry name" value="PBS_lyase_HEAT"/>
</dbReference>
<organism evidence="3 4">
    <name type="scientific">Lingula anatina</name>
    <name type="common">Brachiopod</name>
    <name type="synonym">Lingula unguis</name>
    <dbReference type="NCBI Taxonomy" id="7574"/>
    <lineage>
        <taxon>Eukaryota</taxon>
        <taxon>Metazoa</taxon>
        <taxon>Spiralia</taxon>
        <taxon>Lophotrochozoa</taxon>
        <taxon>Brachiopoda</taxon>
        <taxon>Linguliformea</taxon>
        <taxon>Lingulata</taxon>
        <taxon>Lingulida</taxon>
        <taxon>Linguloidea</taxon>
        <taxon>Lingulidae</taxon>
        <taxon>Lingula</taxon>
    </lineage>
</organism>
<keyword evidence="3" id="KW-1185">Reference proteome</keyword>